<comment type="caution">
    <text evidence="1">The sequence shown here is derived from an EMBL/GenBank/DDBJ whole genome shotgun (WGS) entry which is preliminary data.</text>
</comment>
<proteinExistence type="predicted"/>
<protein>
    <submittedName>
        <fullName evidence="1">Uncharacterized protein</fullName>
    </submittedName>
</protein>
<dbReference type="RefSeq" id="WP_377150604.1">
    <property type="nucleotide sequence ID" value="NZ_JBHSAF010000001.1"/>
</dbReference>
<evidence type="ECO:0000313" key="1">
    <source>
        <dbReference type="EMBL" id="MFC3912497.1"/>
    </source>
</evidence>
<dbReference type="Proteomes" id="UP001595692">
    <property type="component" value="Unassembled WGS sequence"/>
</dbReference>
<gene>
    <name evidence="1" type="ORF">ACFOSS_03315</name>
</gene>
<dbReference type="EMBL" id="JBHSAF010000001">
    <property type="protein sequence ID" value="MFC3912497.1"/>
    <property type="molecule type" value="Genomic_DNA"/>
</dbReference>
<evidence type="ECO:0000313" key="2">
    <source>
        <dbReference type="Proteomes" id="UP001595692"/>
    </source>
</evidence>
<accession>A0ABV8CKQ0</accession>
<organism evidence="1 2">
    <name type="scientific">Pseudaeromonas sharmana</name>
    <dbReference type="NCBI Taxonomy" id="328412"/>
    <lineage>
        <taxon>Bacteria</taxon>
        <taxon>Pseudomonadati</taxon>
        <taxon>Pseudomonadota</taxon>
        <taxon>Gammaproteobacteria</taxon>
        <taxon>Aeromonadales</taxon>
        <taxon>Aeromonadaceae</taxon>
        <taxon>Pseudaeromonas</taxon>
    </lineage>
</organism>
<reference evidence="2" key="1">
    <citation type="journal article" date="2019" name="Int. J. Syst. Evol. Microbiol.">
        <title>The Global Catalogue of Microorganisms (GCM) 10K type strain sequencing project: providing services to taxonomists for standard genome sequencing and annotation.</title>
        <authorList>
            <consortium name="The Broad Institute Genomics Platform"/>
            <consortium name="The Broad Institute Genome Sequencing Center for Infectious Disease"/>
            <person name="Wu L."/>
            <person name="Ma J."/>
        </authorList>
    </citation>
    <scope>NUCLEOTIDE SEQUENCE [LARGE SCALE GENOMIC DNA]</scope>
    <source>
        <strain evidence="2">CCUG 54939</strain>
    </source>
</reference>
<keyword evidence="2" id="KW-1185">Reference proteome</keyword>
<name>A0ABV8CKQ0_9GAMM</name>
<sequence>MHLGSRVRLISFNGTLAATEACDPKENYWLLIGEHGVVVAEINPRNRLLIQFDTSIAQLGLHCHNRIQNSLYIQPTDLVLLGA</sequence>